<dbReference type="SUPFAM" id="SSF47973">
    <property type="entry name" value="Ribosomal protein S7"/>
    <property type="match status" value="1"/>
</dbReference>
<reference evidence="10" key="1">
    <citation type="journal article" date="2021" name="Open Biol.">
        <title>Shared evolutionary footprints suggest mitochondrial oxidative damage underlies multiple complex I losses in fungi.</title>
        <authorList>
            <person name="Schikora-Tamarit M.A."/>
            <person name="Marcet-Houben M."/>
            <person name="Nosek J."/>
            <person name="Gabaldon T."/>
        </authorList>
    </citation>
    <scope>NUCLEOTIDE SEQUENCE</scope>
    <source>
        <strain evidence="10">CBS6341</strain>
    </source>
</reference>
<comment type="similarity">
    <text evidence="2">Belongs to the universal ribosomal protein uS7 family.</text>
</comment>
<keyword evidence="11" id="KW-1185">Reference proteome</keyword>
<evidence type="ECO:0000313" key="10">
    <source>
        <dbReference type="EMBL" id="KAH3667010.1"/>
    </source>
</evidence>
<dbReference type="EMBL" id="JAEUBF010001392">
    <property type="protein sequence ID" value="KAH3667010.1"/>
    <property type="molecule type" value="Genomic_DNA"/>
</dbReference>
<evidence type="ECO:0000256" key="8">
    <source>
        <dbReference type="SAM" id="MobiDB-lite"/>
    </source>
</evidence>
<keyword evidence="3" id="KW-0689">Ribosomal protein</keyword>
<dbReference type="AlphaFoldDB" id="A0A9P8T6E4"/>
<dbReference type="FunFam" id="1.10.455.10:FF:000006">
    <property type="entry name" value="37S ribosomal protein S7, mitochondrial"/>
    <property type="match status" value="1"/>
</dbReference>
<proteinExistence type="inferred from homology"/>
<evidence type="ECO:0000256" key="2">
    <source>
        <dbReference type="ARBA" id="ARBA00007151"/>
    </source>
</evidence>
<dbReference type="GO" id="GO:1990904">
    <property type="term" value="C:ribonucleoprotein complex"/>
    <property type="evidence" value="ECO:0007669"/>
    <property type="project" value="UniProtKB-KW"/>
</dbReference>
<evidence type="ECO:0000256" key="3">
    <source>
        <dbReference type="ARBA" id="ARBA00022980"/>
    </source>
</evidence>
<dbReference type="GO" id="GO:0005739">
    <property type="term" value="C:mitochondrion"/>
    <property type="evidence" value="ECO:0007669"/>
    <property type="project" value="UniProtKB-SubCell"/>
</dbReference>
<keyword evidence="5" id="KW-0687">Ribonucleoprotein</keyword>
<dbReference type="OrthoDB" id="9972728at2759"/>
<organism evidence="10 11">
    <name type="scientific">Wickerhamomyces mucosus</name>
    <dbReference type="NCBI Taxonomy" id="1378264"/>
    <lineage>
        <taxon>Eukaryota</taxon>
        <taxon>Fungi</taxon>
        <taxon>Dikarya</taxon>
        <taxon>Ascomycota</taxon>
        <taxon>Saccharomycotina</taxon>
        <taxon>Saccharomycetes</taxon>
        <taxon>Phaffomycetales</taxon>
        <taxon>Wickerhamomycetaceae</taxon>
        <taxon>Wickerhamomyces</taxon>
    </lineage>
</organism>
<dbReference type="GO" id="GO:0005840">
    <property type="term" value="C:ribosome"/>
    <property type="evidence" value="ECO:0007669"/>
    <property type="project" value="UniProtKB-KW"/>
</dbReference>
<evidence type="ECO:0000313" key="11">
    <source>
        <dbReference type="Proteomes" id="UP000769528"/>
    </source>
</evidence>
<comment type="caution">
    <text evidence="10">The sequence shown here is derived from an EMBL/GenBank/DDBJ whole genome shotgun (WGS) entry which is preliminary data.</text>
</comment>
<comment type="function">
    <text evidence="6">Component of the mitochondrial ribosome (mitoribosome), a dedicated translation machinery responsible for the synthesis of mitochondrial genome-encoded proteins, including at least some of the essential transmembrane subunits of the mitochondrial respiratory chain. The mitoribosomes are attached to the mitochondrial inner membrane and translation products are cotranslationally integrated into the membrane.</text>
</comment>
<name>A0A9P8T6E4_9ASCO</name>
<evidence type="ECO:0000256" key="5">
    <source>
        <dbReference type="ARBA" id="ARBA00023274"/>
    </source>
</evidence>
<feature type="region of interest" description="Disordered" evidence="8">
    <location>
        <begin position="38"/>
        <end position="57"/>
    </location>
</feature>
<dbReference type="Gene3D" id="1.10.455.10">
    <property type="entry name" value="Ribosomal protein S7 domain"/>
    <property type="match status" value="1"/>
</dbReference>
<dbReference type="GO" id="GO:0006412">
    <property type="term" value="P:translation"/>
    <property type="evidence" value="ECO:0007669"/>
    <property type="project" value="InterPro"/>
</dbReference>
<dbReference type="Proteomes" id="UP000769528">
    <property type="component" value="Unassembled WGS sequence"/>
</dbReference>
<evidence type="ECO:0000256" key="4">
    <source>
        <dbReference type="ARBA" id="ARBA00023128"/>
    </source>
</evidence>
<gene>
    <name evidence="10" type="ORF">WICMUC_005357</name>
</gene>
<evidence type="ECO:0000256" key="6">
    <source>
        <dbReference type="ARBA" id="ARBA00037226"/>
    </source>
</evidence>
<protein>
    <recommendedName>
        <fullName evidence="7">Small ribosomal subunit protein uS7m</fullName>
    </recommendedName>
</protein>
<dbReference type="InterPro" id="IPR023798">
    <property type="entry name" value="Ribosomal_uS7_dom"/>
</dbReference>
<dbReference type="InterPro" id="IPR036823">
    <property type="entry name" value="Ribosomal_uS7_dom_sf"/>
</dbReference>
<keyword evidence="4" id="KW-0496">Mitochondrion</keyword>
<dbReference type="InterPro" id="IPR000235">
    <property type="entry name" value="Ribosomal_uS7"/>
</dbReference>
<dbReference type="InterPro" id="IPR047988">
    <property type="entry name" value="Ribosomal_uS7m_fungi"/>
</dbReference>
<evidence type="ECO:0000256" key="7">
    <source>
        <dbReference type="ARBA" id="ARBA00039306"/>
    </source>
</evidence>
<dbReference type="Pfam" id="PF00177">
    <property type="entry name" value="Ribosomal_S7"/>
    <property type="match status" value="1"/>
</dbReference>
<reference evidence="10" key="2">
    <citation type="submission" date="2021-01" db="EMBL/GenBank/DDBJ databases">
        <authorList>
            <person name="Schikora-Tamarit M.A."/>
        </authorList>
    </citation>
    <scope>NUCLEOTIDE SEQUENCE</scope>
    <source>
        <strain evidence="10">CBS6341</strain>
    </source>
</reference>
<comment type="subcellular location">
    <subcellularLocation>
        <location evidence="1">Mitochondrion</location>
    </subcellularLocation>
</comment>
<feature type="domain" description="Small ribosomal subunit protein uS7" evidence="9">
    <location>
        <begin position="114"/>
        <end position="250"/>
    </location>
</feature>
<sequence length="257" mass="30006">MFSRTILRNSIIKSQTQVITPFPRAYLFSIRFNSTLPPSNQNNSKIQKKDELPIKEGEEEEEAQAWLDAVKELRERYISQGIPDYESAHMKQLKSEVFEPSEEQLAKYASLQDKPIPLRNDPVVQHCTNMVMKDGKKSKAQKYIARALYIVRLKLRQDPVNVLKETLDKLGPLMETKTYKTRVAKNLVVPVPLNQRQRYRRAFLWILEGSDKRRSKDFSVRLGEEIIDAYLGRSSGYDKRAQIHKQAMLHRAYVKLR</sequence>
<dbReference type="CDD" id="cd14868">
    <property type="entry name" value="uS7_Mitochondria_Fungi"/>
    <property type="match status" value="1"/>
</dbReference>
<accession>A0A9P8T6E4</accession>
<dbReference type="PANTHER" id="PTHR11205">
    <property type="entry name" value="RIBOSOMAL PROTEIN S7"/>
    <property type="match status" value="1"/>
</dbReference>
<evidence type="ECO:0000256" key="1">
    <source>
        <dbReference type="ARBA" id="ARBA00004173"/>
    </source>
</evidence>
<feature type="compositionally biased region" description="Basic and acidic residues" evidence="8">
    <location>
        <begin position="47"/>
        <end position="56"/>
    </location>
</feature>
<evidence type="ECO:0000259" key="9">
    <source>
        <dbReference type="Pfam" id="PF00177"/>
    </source>
</evidence>